<gene>
    <name evidence="3" type="primary">Smim23</name>
</gene>
<evidence type="ECO:0000313" key="3">
    <source>
        <dbReference type="Ensembl" id="ENSJJAP00000015228.1"/>
    </source>
</evidence>
<dbReference type="AlphaFoldDB" id="A0A8C5KTR2"/>
<reference evidence="3" key="1">
    <citation type="submission" date="2025-08" db="UniProtKB">
        <authorList>
            <consortium name="Ensembl"/>
        </authorList>
    </citation>
    <scope>IDENTIFICATION</scope>
</reference>
<dbReference type="OMA" id="GSRCEDK"/>
<dbReference type="GeneTree" id="ENSGT00390000017300"/>
<organism evidence="3 4">
    <name type="scientific">Jaculus jaculus</name>
    <name type="common">Lesser Egyptian jerboa</name>
    <dbReference type="NCBI Taxonomy" id="51337"/>
    <lineage>
        <taxon>Eukaryota</taxon>
        <taxon>Metazoa</taxon>
        <taxon>Chordata</taxon>
        <taxon>Craniata</taxon>
        <taxon>Vertebrata</taxon>
        <taxon>Euteleostomi</taxon>
        <taxon>Mammalia</taxon>
        <taxon>Eutheria</taxon>
        <taxon>Euarchontoglires</taxon>
        <taxon>Glires</taxon>
        <taxon>Rodentia</taxon>
        <taxon>Myomorpha</taxon>
        <taxon>Dipodoidea</taxon>
        <taxon>Dipodidae</taxon>
        <taxon>Dipodinae</taxon>
        <taxon>Jaculus</taxon>
    </lineage>
</organism>
<dbReference type="PANTHER" id="PTHR37865">
    <property type="entry name" value="SMALL INTEGRAL MEMBRANE PROTEIN 23"/>
    <property type="match status" value="1"/>
</dbReference>
<feature type="region of interest" description="Disordered" evidence="2">
    <location>
        <begin position="1"/>
        <end position="21"/>
    </location>
</feature>
<accession>A0A8C5KTR2</accession>
<evidence type="ECO:0000313" key="4">
    <source>
        <dbReference type="Proteomes" id="UP000694385"/>
    </source>
</evidence>
<name>A0A8C5KTR2_JACJA</name>
<reference evidence="3" key="2">
    <citation type="submission" date="2025-09" db="UniProtKB">
        <authorList>
            <consortium name="Ensembl"/>
        </authorList>
    </citation>
    <scope>IDENTIFICATION</scope>
</reference>
<protein>
    <submittedName>
        <fullName evidence="3">Small integral membrane protein 23</fullName>
    </submittedName>
</protein>
<proteinExistence type="predicted"/>
<dbReference type="Ensembl" id="ENSJJAT00000021732.1">
    <property type="protein sequence ID" value="ENSJJAP00000015228.1"/>
    <property type="gene ID" value="ENSJJAG00000017456.1"/>
</dbReference>
<feature type="coiled-coil region" evidence="1">
    <location>
        <begin position="92"/>
        <end position="122"/>
    </location>
</feature>
<sequence>MAIQQMGSGGQAAAEPFEQRREGQCEDRKQTLLALLILVLYLGTGISGSRPEVSERIKDCTYPQNPVASQAFDYQINGPAEGALRALRSWLKMSLHVFLEKLEEEVRELERLVRDLEFWLDTLLGEPHPEEACFTQ</sequence>
<dbReference type="InterPro" id="IPR027880">
    <property type="entry name" value="DUF4635"/>
</dbReference>
<dbReference type="Proteomes" id="UP000694385">
    <property type="component" value="Unassembled WGS sequence"/>
</dbReference>
<evidence type="ECO:0000256" key="1">
    <source>
        <dbReference type="SAM" id="Coils"/>
    </source>
</evidence>
<dbReference type="Pfam" id="PF15466">
    <property type="entry name" value="DUF4635"/>
    <property type="match status" value="1"/>
</dbReference>
<evidence type="ECO:0000256" key="2">
    <source>
        <dbReference type="SAM" id="MobiDB-lite"/>
    </source>
</evidence>
<keyword evidence="4" id="KW-1185">Reference proteome</keyword>
<dbReference type="PANTHER" id="PTHR37865:SF1">
    <property type="entry name" value="SMALL INTEGRAL MEMBRANE PROTEIN 23"/>
    <property type="match status" value="1"/>
</dbReference>
<keyword evidence="1" id="KW-0175">Coiled coil</keyword>